<dbReference type="GO" id="GO:0032259">
    <property type="term" value="P:methylation"/>
    <property type="evidence" value="ECO:0007669"/>
    <property type="project" value="UniProtKB-KW"/>
</dbReference>
<dbReference type="PROSITE" id="PS51678">
    <property type="entry name" value="SAM_MT_PRMT"/>
    <property type="match status" value="1"/>
</dbReference>
<dbReference type="OrthoDB" id="7848332at2759"/>
<gene>
    <name evidence="9" type="ORF">BDV96DRAFT_195174</name>
</gene>
<evidence type="ECO:0000256" key="2">
    <source>
        <dbReference type="ARBA" id="ARBA00022603"/>
    </source>
</evidence>
<reference evidence="9" key="1">
    <citation type="journal article" date="2020" name="Stud. Mycol.">
        <title>101 Dothideomycetes genomes: a test case for predicting lifestyles and emergence of pathogens.</title>
        <authorList>
            <person name="Haridas S."/>
            <person name="Albert R."/>
            <person name="Binder M."/>
            <person name="Bloem J."/>
            <person name="Labutti K."/>
            <person name="Salamov A."/>
            <person name="Andreopoulos B."/>
            <person name="Baker S."/>
            <person name="Barry K."/>
            <person name="Bills G."/>
            <person name="Bluhm B."/>
            <person name="Cannon C."/>
            <person name="Castanera R."/>
            <person name="Culley D."/>
            <person name="Daum C."/>
            <person name="Ezra D."/>
            <person name="Gonzalez J."/>
            <person name="Henrissat B."/>
            <person name="Kuo A."/>
            <person name="Liang C."/>
            <person name="Lipzen A."/>
            <person name="Lutzoni F."/>
            <person name="Magnuson J."/>
            <person name="Mondo S."/>
            <person name="Nolan M."/>
            <person name="Ohm R."/>
            <person name="Pangilinan J."/>
            <person name="Park H.-J."/>
            <person name="Ramirez L."/>
            <person name="Alfaro M."/>
            <person name="Sun H."/>
            <person name="Tritt A."/>
            <person name="Yoshinaga Y."/>
            <person name="Zwiers L.-H."/>
            <person name="Turgeon B."/>
            <person name="Goodwin S."/>
            <person name="Spatafora J."/>
            <person name="Crous P."/>
            <person name="Grigoriev I."/>
        </authorList>
    </citation>
    <scope>NUCLEOTIDE SEQUENCE</scope>
    <source>
        <strain evidence="9">CBS 627.86</strain>
    </source>
</reference>
<dbReference type="GO" id="GO:0042054">
    <property type="term" value="F:histone methyltransferase activity"/>
    <property type="evidence" value="ECO:0007669"/>
    <property type="project" value="TreeGrafter"/>
</dbReference>
<dbReference type="Pfam" id="PF06325">
    <property type="entry name" value="PrmA"/>
    <property type="match status" value="1"/>
</dbReference>
<dbReference type="EMBL" id="ML977337">
    <property type="protein sequence ID" value="KAF2110547.1"/>
    <property type="molecule type" value="Genomic_DNA"/>
</dbReference>
<evidence type="ECO:0000256" key="6">
    <source>
        <dbReference type="ARBA" id="ARBA00049303"/>
    </source>
</evidence>
<evidence type="ECO:0000256" key="4">
    <source>
        <dbReference type="ARBA" id="ARBA00022691"/>
    </source>
</evidence>
<evidence type="ECO:0000259" key="8">
    <source>
        <dbReference type="Pfam" id="PF22528"/>
    </source>
</evidence>
<keyword evidence="4 7" id="KW-0949">S-adenosyl-L-methionine</keyword>
<protein>
    <recommendedName>
        <fullName evidence="1">type I protein arginine methyltransferase</fullName>
        <ecNumber evidence="1">2.1.1.319</ecNumber>
    </recommendedName>
</protein>
<dbReference type="PANTHER" id="PTHR11006">
    <property type="entry name" value="PROTEIN ARGININE N-METHYLTRANSFERASE"/>
    <property type="match status" value="1"/>
</dbReference>
<evidence type="ECO:0000256" key="7">
    <source>
        <dbReference type="PROSITE-ProRule" id="PRU01015"/>
    </source>
</evidence>
<dbReference type="EC" id="2.1.1.319" evidence="1"/>
<dbReference type="Proteomes" id="UP000799770">
    <property type="component" value="Unassembled WGS sequence"/>
</dbReference>
<dbReference type="InterPro" id="IPR025799">
    <property type="entry name" value="Arg_MeTrfase"/>
</dbReference>
<sequence length="529" mass="59466">MSDLDSDSSSEGDYIELEDRKDYEEETFQCPFCESNALHTVQEVFNHSLYEHGYDFEKQVVELGKSGDELSLIRLVNYLRLHGLSNVDPVAKLLPITHASLEDDKLLRPVLEDDALLHSLGDYITSGPDQEEEKTIDYQQYEDFVASRLQGVNIEEKAGERDRSYFDSYKAAGIHREMISDTVRTEGYKNFIEKYAHLFKDKTVLDVGCGTGILSLFCARAGAGKVYAVDNSDIAKKAKMIVAANKYDHIVEVIQGKVEERDVRRRIGEKSVDIIISEWMGYGLLFEGMLDSVLVARDIYLKSGGLIYPSHMTLLIAPVTDSEWIAEQTGEAFWKDVYGFDFSGMNPSTALNDRDIAVLDVPMKSIPGTPSIFKVLDIAKVTVQELDFTAPFSSDIFSQQGEEVLHAWTIWFDTYFLSPGNSISELLSIAGEYLGRATIDEVHIEKLGPIGTGFSTGPVYLTEQYLTTHWHQAVLLVDEKNRGKAFTKGEKITGTVTYKKTSRDVRGIDVEITWAQGDEDEKKILRTID</sequence>
<name>A0A6A5YVI1_9PLEO</name>
<comment type="catalytic activity">
    <reaction evidence="6">
        <text>L-arginyl-[protein] + S-adenosyl-L-methionine = N(omega)-methyl-L-arginyl-[protein] + S-adenosyl-L-homocysteine + H(+)</text>
        <dbReference type="Rhea" id="RHEA:48100"/>
        <dbReference type="Rhea" id="RHEA-COMP:10532"/>
        <dbReference type="Rhea" id="RHEA-COMP:11990"/>
        <dbReference type="ChEBI" id="CHEBI:15378"/>
        <dbReference type="ChEBI" id="CHEBI:29965"/>
        <dbReference type="ChEBI" id="CHEBI:57856"/>
        <dbReference type="ChEBI" id="CHEBI:59789"/>
        <dbReference type="ChEBI" id="CHEBI:65280"/>
    </reaction>
    <physiologicalReaction direction="left-to-right" evidence="6">
        <dbReference type="Rhea" id="RHEA:48101"/>
    </physiologicalReaction>
</comment>
<keyword evidence="3 7" id="KW-0808">Transferase</keyword>
<dbReference type="Pfam" id="PF22528">
    <property type="entry name" value="PRMT_C"/>
    <property type="match status" value="1"/>
</dbReference>
<dbReference type="SUPFAM" id="SSF53335">
    <property type="entry name" value="S-adenosyl-L-methionine-dependent methyltransferases"/>
    <property type="match status" value="1"/>
</dbReference>
<evidence type="ECO:0000313" key="9">
    <source>
        <dbReference type="EMBL" id="KAF2110547.1"/>
    </source>
</evidence>
<dbReference type="InterPro" id="IPR029063">
    <property type="entry name" value="SAM-dependent_MTases_sf"/>
</dbReference>
<evidence type="ECO:0000256" key="3">
    <source>
        <dbReference type="ARBA" id="ARBA00022679"/>
    </source>
</evidence>
<dbReference type="AlphaFoldDB" id="A0A6A5YVI1"/>
<dbReference type="PANTHER" id="PTHR11006:SF123">
    <property type="entry name" value="RIBOSOMAL PROTEIN ARGININE N-METHYLTRANSFERASE RMT3"/>
    <property type="match status" value="1"/>
</dbReference>
<keyword evidence="10" id="KW-1185">Reference proteome</keyword>
<dbReference type="Gene3D" id="2.70.160.11">
    <property type="entry name" value="Hnrnp arginine n-methyltransferase1"/>
    <property type="match status" value="1"/>
</dbReference>
<comment type="catalytic activity">
    <reaction evidence="5">
        <text>L-arginyl-[protein] + 2 S-adenosyl-L-methionine = N(omega),N(omega)-dimethyl-L-arginyl-[protein] + 2 S-adenosyl-L-homocysteine + 2 H(+)</text>
        <dbReference type="Rhea" id="RHEA:48096"/>
        <dbReference type="Rhea" id="RHEA-COMP:10532"/>
        <dbReference type="Rhea" id="RHEA-COMP:11991"/>
        <dbReference type="ChEBI" id="CHEBI:15378"/>
        <dbReference type="ChEBI" id="CHEBI:29965"/>
        <dbReference type="ChEBI" id="CHEBI:57856"/>
        <dbReference type="ChEBI" id="CHEBI:59789"/>
        <dbReference type="ChEBI" id="CHEBI:61897"/>
        <dbReference type="EC" id="2.1.1.319"/>
    </reaction>
    <physiologicalReaction direction="left-to-right" evidence="5">
        <dbReference type="Rhea" id="RHEA:48097"/>
    </physiologicalReaction>
</comment>
<dbReference type="FunFam" id="3.40.50.150:FF:000003">
    <property type="entry name" value="Blast:Protein arginine N-methyltransferase 1"/>
    <property type="match status" value="1"/>
</dbReference>
<keyword evidence="2 7" id="KW-0489">Methyltransferase</keyword>
<dbReference type="InterPro" id="IPR055135">
    <property type="entry name" value="PRMT_dom"/>
</dbReference>
<organism evidence="9 10">
    <name type="scientific">Lophiotrema nucula</name>
    <dbReference type="NCBI Taxonomy" id="690887"/>
    <lineage>
        <taxon>Eukaryota</taxon>
        <taxon>Fungi</taxon>
        <taxon>Dikarya</taxon>
        <taxon>Ascomycota</taxon>
        <taxon>Pezizomycotina</taxon>
        <taxon>Dothideomycetes</taxon>
        <taxon>Pleosporomycetidae</taxon>
        <taxon>Pleosporales</taxon>
        <taxon>Lophiotremataceae</taxon>
        <taxon>Lophiotrema</taxon>
    </lineage>
</organism>
<dbReference type="GO" id="GO:0035242">
    <property type="term" value="F:protein-arginine omega-N asymmetric methyltransferase activity"/>
    <property type="evidence" value="ECO:0007669"/>
    <property type="project" value="UniProtKB-EC"/>
</dbReference>
<proteinExistence type="predicted"/>
<dbReference type="InterPro" id="IPR036236">
    <property type="entry name" value="Znf_C2H2_sf"/>
</dbReference>
<dbReference type="SUPFAM" id="SSF57667">
    <property type="entry name" value="beta-beta-alpha zinc fingers"/>
    <property type="match status" value="1"/>
</dbReference>
<dbReference type="GO" id="GO:0005634">
    <property type="term" value="C:nucleus"/>
    <property type="evidence" value="ECO:0007669"/>
    <property type="project" value="TreeGrafter"/>
</dbReference>
<evidence type="ECO:0000256" key="5">
    <source>
        <dbReference type="ARBA" id="ARBA00047384"/>
    </source>
</evidence>
<evidence type="ECO:0000313" key="10">
    <source>
        <dbReference type="Proteomes" id="UP000799770"/>
    </source>
</evidence>
<dbReference type="CDD" id="cd02440">
    <property type="entry name" value="AdoMet_MTases"/>
    <property type="match status" value="1"/>
</dbReference>
<feature type="domain" description="Protein arginine N-methyltransferase" evidence="8">
    <location>
        <begin position="313"/>
        <end position="418"/>
    </location>
</feature>
<evidence type="ECO:0000256" key="1">
    <source>
        <dbReference type="ARBA" id="ARBA00011925"/>
    </source>
</evidence>
<dbReference type="Gene3D" id="3.40.50.150">
    <property type="entry name" value="Vaccinia Virus protein VP39"/>
    <property type="match status" value="1"/>
</dbReference>
<accession>A0A6A5YVI1</accession>